<protein>
    <recommendedName>
        <fullName evidence="4">F-box domain-containing protein</fullName>
    </recommendedName>
</protein>
<keyword evidence="3" id="KW-1185">Reference proteome</keyword>
<accession>A0AAD7P1G9</accession>
<comment type="caution">
    <text evidence="2">The sequence shown here is derived from an EMBL/GenBank/DDBJ whole genome shotgun (WGS) entry which is preliminary data.</text>
</comment>
<organism evidence="2 3">
    <name type="scientific">Mycena maculata</name>
    <dbReference type="NCBI Taxonomy" id="230809"/>
    <lineage>
        <taxon>Eukaryota</taxon>
        <taxon>Fungi</taxon>
        <taxon>Dikarya</taxon>
        <taxon>Basidiomycota</taxon>
        <taxon>Agaricomycotina</taxon>
        <taxon>Agaricomycetes</taxon>
        <taxon>Agaricomycetidae</taxon>
        <taxon>Agaricales</taxon>
        <taxon>Marasmiineae</taxon>
        <taxon>Mycenaceae</taxon>
        <taxon>Mycena</taxon>
    </lineage>
</organism>
<name>A0AAD7P1G9_9AGAR</name>
<sequence length="644" mass="71983">MLWNLLQSAVSRKRSRPDSEQDTEEPPAKRHAGSRVFFPQPSNQRTMRKRFPASPERSGMEKLRDRSNVARRLDWFSDFVPPDAVCFCHAKNITFCICKQIAEGTSTLSGIPPEILHAIFDLVIPPENLLNPSLQCGPNSAWCNAMVTKRALVFVCRDWYLAGIDFLYRHIVIRRLADLFDLSDTLNVQPALGQLVRTITFMAFLPPPYYDHAYATVERILQRCPNVTSVNDLPPFCPLIRYPFPPLPATVTSLKIGPFDHNLDVLDVLRLSCGRLQELSLPAADDELFDAEALSFPHLHTLSLTIGSTSTTTTMRTFAAKWTLPRLQRLTFRVSVDLDPAHALSADYRHILALHGRRLTYLAFPGAYPRAAYPDDEDFGPLLALCPAVEHLVLPAYATVAAPATHPSVKWLDTWCPAIYDADAPAPAPSPCFPHAARRLLDCALAPHIADVPRALDPRVGGTWALAYPGLAVEQAAPADAGGVARVRLGDLRAAEDWDLSYFGAMELHVVEREQDHLDHGAGRITHDRHREFYSSGARELPGVRAQRAARGEVLAVDRAVPRRDDDVVYYLPEHLKTVWLEDETDDEDSDLESEDLAALDHDFDPEEFEPVRVPHYVPAPILPRASFPWLSLAFRHSIFPPAS</sequence>
<evidence type="ECO:0000313" key="2">
    <source>
        <dbReference type="EMBL" id="KAJ7783979.1"/>
    </source>
</evidence>
<feature type="region of interest" description="Disordered" evidence="1">
    <location>
        <begin position="1"/>
        <end position="63"/>
    </location>
</feature>
<evidence type="ECO:0000256" key="1">
    <source>
        <dbReference type="SAM" id="MobiDB-lite"/>
    </source>
</evidence>
<evidence type="ECO:0008006" key="4">
    <source>
        <dbReference type="Google" id="ProtNLM"/>
    </source>
</evidence>
<proteinExistence type="predicted"/>
<dbReference type="Proteomes" id="UP001215280">
    <property type="component" value="Unassembled WGS sequence"/>
</dbReference>
<reference evidence="2" key="1">
    <citation type="submission" date="2023-03" db="EMBL/GenBank/DDBJ databases">
        <title>Massive genome expansion in bonnet fungi (Mycena s.s.) driven by repeated elements and novel gene families across ecological guilds.</title>
        <authorList>
            <consortium name="Lawrence Berkeley National Laboratory"/>
            <person name="Harder C.B."/>
            <person name="Miyauchi S."/>
            <person name="Viragh M."/>
            <person name="Kuo A."/>
            <person name="Thoen E."/>
            <person name="Andreopoulos B."/>
            <person name="Lu D."/>
            <person name="Skrede I."/>
            <person name="Drula E."/>
            <person name="Henrissat B."/>
            <person name="Morin E."/>
            <person name="Kohler A."/>
            <person name="Barry K."/>
            <person name="LaButti K."/>
            <person name="Morin E."/>
            <person name="Salamov A."/>
            <person name="Lipzen A."/>
            <person name="Mereny Z."/>
            <person name="Hegedus B."/>
            <person name="Baldrian P."/>
            <person name="Stursova M."/>
            <person name="Weitz H."/>
            <person name="Taylor A."/>
            <person name="Grigoriev I.V."/>
            <person name="Nagy L.G."/>
            <person name="Martin F."/>
            <person name="Kauserud H."/>
        </authorList>
    </citation>
    <scope>NUCLEOTIDE SEQUENCE</scope>
    <source>
        <strain evidence="2">CBHHK188m</strain>
    </source>
</reference>
<dbReference type="EMBL" id="JARJLG010000002">
    <property type="protein sequence ID" value="KAJ7783979.1"/>
    <property type="molecule type" value="Genomic_DNA"/>
</dbReference>
<feature type="compositionally biased region" description="Polar residues" evidence="1">
    <location>
        <begin position="1"/>
        <end position="10"/>
    </location>
</feature>
<gene>
    <name evidence="2" type="ORF">DFH07DRAFT_1055072</name>
</gene>
<dbReference type="AlphaFoldDB" id="A0AAD7P1G9"/>
<evidence type="ECO:0000313" key="3">
    <source>
        <dbReference type="Proteomes" id="UP001215280"/>
    </source>
</evidence>